<dbReference type="EMBL" id="JAHXPT010000004">
    <property type="protein sequence ID" value="MBW6409972.1"/>
    <property type="molecule type" value="Genomic_DNA"/>
</dbReference>
<feature type="transmembrane region" description="Helical" evidence="8">
    <location>
        <begin position="95"/>
        <end position="119"/>
    </location>
</feature>
<gene>
    <name evidence="9" type="ORF">KYD98_07685</name>
</gene>
<feature type="transmembrane region" description="Helical" evidence="8">
    <location>
        <begin position="361"/>
        <end position="382"/>
    </location>
</feature>
<accession>A0ABS7AMT3</accession>
<keyword evidence="4 8" id="KW-1003">Cell membrane</keyword>
<evidence type="ECO:0000256" key="5">
    <source>
        <dbReference type="ARBA" id="ARBA00022692"/>
    </source>
</evidence>
<reference evidence="9 10" key="1">
    <citation type="submission" date="2021-07" db="EMBL/GenBank/DDBJ databases">
        <title>Clostridium weizhouense sp. nov., an anaerobic bacterium isolated from activated sludge of Petroleum wastewater.</title>
        <authorList>
            <person name="Li Q."/>
        </authorList>
    </citation>
    <scope>NUCLEOTIDE SEQUENCE [LARGE SCALE GENOMIC DNA]</scope>
    <source>
        <strain evidence="9 10">YB-6</strain>
    </source>
</reference>
<dbReference type="PROSITE" id="PS00873">
    <property type="entry name" value="NA_ALANINE_SYMP"/>
    <property type="match status" value="1"/>
</dbReference>
<dbReference type="RefSeq" id="WP_219779027.1">
    <property type="nucleotide sequence ID" value="NZ_JAHXPT010000004.1"/>
</dbReference>
<dbReference type="NCBIfam" id="TIGR00835">
    <property type="entry name" value="agcS"/>
    <property type="match status" value="1"/>
</dbReference>
<keyword evidence="7 8" id="KW-0472">Membrane</keyword>
<feature type="transmembrane region" description="Helical" evidence="8">
    <location>
        <begin position="224"/>
        <end position="242"/>
    </location>
</feature>
<keyword evidence="8" id="KW-0769">Symport</keyword>
<evidence type="ECO:0000313" key="9">
    <source>
        <dbReference type="EMBL" id="MBW6409972.1"/>
    </source>
</evidence>
<organism evidence="9 10">
    <name type="scientific">Clostridium weizhouense</name>
    <dbReference type="NCBI Taxonomy" id="2859781"/>
    <lineage>
        <taxon>Bacteria</taxon>
        <taxon>Bacillati</taxon>
        <taxon>Bacillota</taxon>
        <taxon>Clostridia</taxon>
        <taxon>Eubacteriales</taxon>
        <taxon>Clostridiaceae</taxon>
        <taxon>Clostridium</taxon>
    </lineage>
</organism>
<comment type="similarity">
    <text evidence="2 8">Belongs to the alanine or glycine:cation symporter (AGCS) (TC 2.A.25) family.</text>
</comment>
<evidence type="ECO:0000313" key="10">
    <source>
        <dbReference type="Proteomes" id="UP001519921"/>
    </source>
</evidence>
<sequence>MYICYFKNKGGKILLDFNKIITTFNNFLYTYILIALLILVGLYFTFRTKFVQFKFVKEMFRLLGDGFNSNKEKGSVSSFQAFCISTASRVGTGNLAGIAIAISIGGPGAIFWMWLIALIGAASSFVESTLAQIYKIRDKNGAFRGGPAYYIEKGLNQKWMGILFSILITITFGLVFNSVQSNTISLALNEAFGINTWLVGLIITVLTAFIIFGGIHRVAKVSEIIVPIMALAYIFVALFVVLKNFTELPKLFVMIFENAFGFKQAIGGGIGGTMLIGIKRGLFSNEAGMGSSPNAAATANVSHPVKQGLIQTLGVFTDTLIICSCTAFIILLSDVDLTSGLTGIQLTQNALNSQIGPFGSIFIAICVFLFAFSSIVGNYYYGESNLEFLTTNKLYLILYRIFVALMVFFGSIASLDIVWNLADIFMAFMALINLIAITLLGKFAFKALDDYIKQKRSGIKEPIFKSSSIDNLKNADEWN</sequence>
<feature type="transmembrane region" description="Helical" evidence="8">
    <location>
        <begin position="394"/>
        <end position="418"/>
    </location>
</feature>
<keyword evidence="5 8" id="KW-0812">Transmembrane</keyword>
<evidence type="ECO:0000256" key="8">
    <source>
        <dbReference type="RuleBase" id="RU363064"/>
    </source>
</evidence>
<evidence type="ECO:0000256" key="2">
    <source>
        <dbReference type="ARBA" id="ARBA00009261"/>
    </source>
</evidence>
<evidence type="ECO:0000256" key="4">
    <source>
        <dbReference type="ARBA" id="ARBA00022475"/>
    </source>
</evidence>
<feature type="transmembrane region" description="Helical" evidence="8">
    <location>
        <begin position="313"/>
        <end position="332"/>
    </location>
</feature>
<keyword evidence="3 8" id="KW-0813">Transport</keyword>
<dbReference type="PANTHER" id="PTHR30330:SF1">
    <property type="entry name" value="AMINO-ACID CARRIER PROTEIN ALST"/>
    <property type="match status" value="1"/>
</dbReference>
<comment type="caution">
    <text evidence="9">The sequence shown here is derived from an EMBL/GenBank/DDBJ whole genome shotgun (WGS) entry which is preliminary data.</text>
</comment>
<dbReference type="Gene3D" id="1.20.1740.10">
    <property type="entry name" value="Amino acid/polyamine transporter I"/>
    <property type="match status" value="1"/>
</dbReference>
<evidence type="ECO:0000256" key="3">
    <source>
        <dbReference type="ARBA" id="ARBA00022448"/>
    </source>
</evidence>
<feature type="transmembrane region" description="Helical" evidence="8">
    <location>
        <begin position="27"/>
        <end position="46"/>
    </location>
</feature>
<keyword evidence="10" id="KW-1185">Reference proteome</keyword>
<feature type="transmembrane region" description="Helical" evidence="8">
    <location>
        <begin position="424"/>
        <end position="445"/>
    </location>
</feature>
<evidence type="ECO:0000256" key="6">
    <source>
        <dbReference type="ARBA" id="ARBA00022989"/>
    </source>
</evidence>
<dbReference type="InterPro" id="IPR001463">
    <property type="entry name" value="Na/Ala_symport"/>
</dbReference>
<name>A0ABS7AMT3_9CLOT</name>
<evidence type="ECO:0000256" key="1">
    <source>
        <dbReference type="ARBA" id="ARBA00004651"/>
    </source>
</evidence>
<feature type="transmembrane region" description="Helical" evidence="8">
    <location>
        <begin position="191"/>
        <end position="212"/>
    </location>
</feature>
<dbReference type="Pfam" id="PF01235">
    <property type="entry name" value="Na_Ala_symp"/>
    <property type="match status" value="1"/>
</dbReference>
<evidence type="ECO:0000256" key="7">
    <source>
        <dbReference type="ARBA" id="ARBA00023136"/>
    </source>
</evidence>
<keyword evidence="6 8" id="KW-1133">Transmembrane helix</keyword>
<dbReference type="PANTHER" id="PTHR30330">
    <property type="entry name" value="AGSS FAMILY TRANSPORTER, SODIUM-ALANINE"/>
    <property type="match status" value="1"/>
</dbReference>
<dbReference type="Proteomes" id="UP001519921">
    <property type="component" value="Unassembled WGS sequence"/>
</dbReference>
<protein>
    <submittedName>
        <fullName evidence="9">Alanine:cation symporter family protein</fullName>
    </submittedName>
</protein>
<proteinExistence type="inferred from homology"/>
<comment type="subcellular location">
    <subcellularLocation>
        <location evidence="1 8">Cell membrane</location>
        <topology evidence="1 8">Multi-pass membrane protein</topology>
    </subcellularLocation>
</comment>
<dbReference type="PRINTS" id="PR00175">
    <property type="entry name" value="NAALASMPORT"/>
</dbReference>
<feature type="transmembrane region" description="Helical" evidence="8">
    <location>
        <begin position="159"/>
        <end position="179"/>
    </location>
</feature>